<dbReference type="Gene3D" id="6.10.140.2220">
    <property type="match status" value="1"/>
</dbReference>
<evidence type="ECO:0000313" key="6">
    <source>
        <dbReference type="EMBL" id="PNH02020.1"/>
    </source>
</evidence>
<keyword evidence="3" id="KW-0862">Zinc</keyword>
<keyword evidence="1" id="KW-0479">Metal-binding</keyword>
<dbReference type="GO" id="GO:0008270">
    <property type="term" value="F:zinc ion binding"/>
    <property type="evidence" value="ECO:0007669"/>
    <property type="project" value="UniProtKB-KW"/>
</dbReference>
<keyword evidence="7" id="KW-1185">Reference proteome</keyword>
<sequence>MDSVALAAARPLAQIVRRLFLSANLVSQAPNAESVVGKCFAELMAFDQHFAATELASASSPVMAAWLGVMRDEQLVQGIRRLLRTFCTATGADSPADLKRLRSCDQPTPLAQQLEAELTSPDFAAAAAVTLDGVATTYRHLTAWKEVGAACGMHTSTADEVLAACGCIIVNLAEYVGFFGDALFRAACERLCNRSGGNPAASSVESHPPVPAAVVRLAGVLDSSQLLPAMCRAVLLPPGDLGRGQGLAPDLLQRMHAASDAACRSLLCVLGAGAGLHEEVYGNGGGNSPPAGALSPGEPLLALLAHPDVHRLQRAVLGRLIAHGGCGGGVADSASGSGDGWALALEEARQGRAVLPPGPSPHHVAESYHSTVLQASLYGWAVMLRLRGRVTDGAPPQREVAALAAAAARAVCRMQRGQGMEGLYDNPTWALPGTQLVAEGFFRTQLTPLLPAGEARAVAPDWLEAAAWAAAATVDAMSADGRVGGGLELRRMLNGHLGNLAQLAGNKETGLASVSPAAQLDGRADAGADSHDLHFTTVRLVSTLLQHSEALPILSAPVTIGAQQQQGQQQGQQGRGREEDQLGVLVTAGKWARLLAVGWEAPPEGPTRLAAAVTTSAMMMVALGETMNDTAAKLRPRLAEATLASGAAAQGSKRFGSADRCVSVEHEAFALAARSLCLLAAPLALCAARGGASVGLNPEQLDLLITGAPGAVWALAAWAGPGAELLLPAGQVLAAQPHRLLAAAAQLLRRAPQLLPSLAGGLVSALVVLTAREQLSSRLRGWLAPPPPQAGGSGRGGAELGCLREAVQGAVPRLLQIDQHWCGMVLALLKLAAGDSGGASGGGGDGGGGSGGDDFRSAGLAMAAQLSWNSPSCSAEWVALPDGSSTAGLVRELVALGAGAGPGAVGEVAALPAALKHLGPSAQLLRLRVCGNPCCDNFGAASEGELPLKQCSGCRAVRYCRPECQAAHWRAAHRAECAQLASRG</sequence>
<name>A0A2J7ZP31_9CHLO</name>
<dbReference type="OrthoDB" id="550206at2759"/>
<dbReference type="PROSITE" id="PS50865">
    <property type="entry name" value="ZF_MYND_2"/>
    <property type="match status" value="1"/>
</dbReference>
<reference evidence="6 7" key="1">
    <citation type="journal article" date="2017" name="Mol. Biol. Evol.">
        <title>The 4-celled Tetrabaena socialis nuclear genome reveals the essential components for genetic control of cell number at the origin of multicellularity in the volvocine lineage.</title>
        <authorList>
            <person name="Featherston J."/>
            <person name="Arakaki Y."/>
            <person name="Hanschen E.R."/>
            <person name="Ferris P.J."/>
            <person name="Michod R.E."/>
            <person name="Olson B.J.S.C."/>
            <person name="Nozaki H."/>
            <person name="Durand P.M."/>
        </authorList>
    </citation>
    <scope>NUCLEOTIDE SEQUENCE [LARGE SCALE GENOMIC DNA]</scope>
    <source>
        <strain evidence="6 7">NIES-571</strain>
    </source>
</reference>
<dbReference type="Proteomes" id="UP000236333">
    <property type="component" value="Unassembled WGS sequence"/>
</dbReference>
<comment type="caution">
    <text evidence="6">The sequence shown here is derived from an EMBL/GenBank/DDBJ whole genome shotgun (WGS) entry which is preliminary data.</text>
</comment>
<evidence type="ECO:0000256" key="4">
    <source>
        <dbReference type="PROSITE-ProRule" id="PRU00134"/>
    </source>
</evidence>
<dbReference type="Pfam" id="PF01753">
    <property type="entry name" value="zf-MYND"/>
    <property type="match status" value="1"/>
</dbReference>
<gene>
    <name evidence="6" type="ORF">TSOC_012030</name>
</gene>
<evidence type="ECO:0000259" key="5">
    <source>
        <dbReference type="PROSITE" id="PS50865"/>
    </source>
</evidence>
<evidence type="ECO:0000256" key="3">
    <source>
        <dbReference type="ARBA" id="ARBA00022833"/>
    </source>
</evidence>
<evidence type="ECO:0000313" key="7">
    <source>
        <dbReference type="Proteomes" id="UP000236333"/>
    </source>
</evidence>
<keyword evidence="2 4" id="KW-0863">Zinc-finger</keyword>
<dbReference type="InterPro" id="IPR002893">
    <property type="entry name" value="Znf_MYND"/>
</dbReference>
<evidence type="ECO:0000256" key="1">
    <source>
        <dbReference type="ARBA" id="ARBA00022723"/>
    </source>
</evidence>
<organism evidence="6 7">
    <name type="scientific">Tetrabaena socialis</name>
    <dbReference type="NCBI Taxonomy" id="47790"/>
    <lineage>
        <taxon>Eukaryota</taxon>
        <taxon>Viridiplantae</taxon>
        <taxon>Chlorophyta</taxon>
        <taxon>core chlorophytes</taxon>
        <taxon>Chlorophyceae</taxon>
        <taxon>CS clade</taxon>
        <taxon>Chlamydomonadales</taxon>
        <taxon>Tetrabaenaceae</taxon>
        <taxon>Tetrabaena</taxon>
    </lineage>
</organism>
<protein>
    <recommendedName>
        <fullName evidence="5">MYND-type domain-containing protein</fullName>
    </recommendedName>
</protein>
<evidence type="ECO:0000256" key="2">
    <source>
        <dbReference type="ARBA" id="ARBA00022771"/>
    </source>
</evidence>
<feature type="domain" description="MYND-type" evidence="5">
    <location>
        <begin position="935"/>
        <end position="977"/>
    </location>
</feature>
<dbReference type="AlphaFoldDB" id="A0A2J7ZP31"/>
<proteinExistence type="predicted"/>
<accession>A0A2J7ZP31</accession>
<dbReference type="EMBL" id="PGGS01000738">
    <property type="protein sequence ID" value="PNH02020.1"/>
    <property type="molecule type" value="Genomic_DNA"/>
</dbReference>
<dbReference type="SUPFAM" id="SSF144232">
    <property type="entry name" value="HIT/MYND zinc finger-like"/>
    <property type="match status" value="1"/>
</dbReference>